<name>A0ABR3AQH9_PHYBL</name>
<gene>
    <name evidence="6" type="ORF">J3Q64DRAFT_1259000</name>
</gene>
<feature type="domain" description="HMG box" evidence="5">
    <location>
        <begin position="259"/>
        <end position="325"/>
    </location>
</feature>
<keyword evidence="2 3" id="KW-0539">Nucleus</keyword>
<reference evidence="6 7" key="1">
    <citation type="submission" date="2024-04" db="EMBL/GenBank/DDBJ databases">
        <title>Symmetric and asymmetric DNA N6-adenine methylation regulates different biological responses in Mucorales.</title>
        <authorList>
            <consortium name="Lawrence Berkeley National Laboratory"/>
            <person name="Lax C."/>
            <person name="Mondo S.J."/>
            <person name="Osorio-Concepcion M."/>
            <person name="Muszewska A."/>
            <person name="Corrochano-Luque M."/>
            <person name="Gutierrez G."/>
            <person name="Riley R."/>
            <person name="Lipzen A."/>
            <person name="Guo J."/>
            <person name="Hundley H."/>
            <person name="Amirebrahimi M."/>
            <person name="Ng V."/>
            <person name="Lorenzo-Gutierrez D."/>
            <person name="Binder U."/>
            <person name="Yang J."/>
            <person name="Song Y."/>
            <person name="Canovas D."/>
            <person name="Navarro E."/>
            <person name="Freitag M."/>
            <person name="Gabaldon T."/>
            <person name="Grigoriev I.V."/>
            <person name="Corrochano L.M."/>
            <person name="Nicolas F.E."/>
            <person name="Garre V."/>
        </authorList>
    </citation>
    <scope>NUCLEOTIDE SEQUENCE [LARGE SCALE GENOMIC DNA]</scope>
    <source>
        <strain evidence="6 7">L51</strain>
    </source>
</reference>
<evidence type="ECO:0000256" key="1">
    <source>
        <dbReference type="ARBA" id="ARBA00023125"/>
    </source>
</evidence>
<dbReference type="SUPFAM" id="SSF47095">
    <property type="entry name" value="HMG-box"/>
    <property type="match status" value="1"/>
</dbReference>
<evidence type="ECO:0000256" key="4">
    <source>
        <dbReference type="SAM" id="MobiDB-lite"/>
    </source>
</evidence>
<dbReference type="InterPro" id="IPR009071">
    <property type="entry name" value="HMG_box_dom"/>
</dbReference>
<feature type="compositionally biased region" description="Low complexity" evidence="4">
    <location>
        <begin position="147"/>
        <end position="179"/>
    </location>
</feature>
<dbReference type="Gene3D" id="1.10.30.10">
    <property type="entry name" value="High mobility group box domain"/>
    <property type="match status" value="1"/>
</dbReference>
<feature type="compositionally biased region" description="Low complexity" evidence="4">
    <location>
        <begin position="204"/>
        <end position="229"/>
    </location>
</feature>
<sequence>MSFPFDSNSHLQQQQQQQQKEDQRTFLAQAHVENFLTRSGLGQYNQIFIEEGFDRLDSLFEVTEADLIQLGVKRGHRRLLQRAIANSKGIPSSLPLQINPETIIRRSDILEYDHSLQTAPGAVYSQDHVHLNSTNGNNTSINPNAGSNSTNSTNSITNTNTNGNVNSNGNSIHNLNHSHNLNHNHNHNNHNNHHNNIASPMPLASPRSSSAGPSISHVSTGAATSGMSSTEDDNTPGDSTGRLWKRKYQRHAKPDKNCPLKPSSAYVMFSNDVRAELRSRNMTFTELAKLVGDRWKNLNHDEKQRYETNAMVARKQYQIRLEDYQRTTEFKQYQEYIRDFKAKHEAAGKIDLNYKYIVAL</sequence>
<dbReference type="SMART" id="SM00398">
    <property type="entry name" value="HMG"/>
    <property type="match status" value="1"/>
</dbReference>
<feature type="region of interest" description="Disordered" evidence="4">
    <location>
        <begin position="1"/>
        <end position="24"/>
    </location>
</feature>
<evidence type="ECO:0000256" key="2">
    <source>
        <dbReference type="ARBA" id="ARBA00023242"/>
    </source>
</evidence>
<dbReference type="InterPro" id="IPR013761">
    <property type="entry name" value="SAM/pointed_sf"/>
</dbReference>
<keyword evidence="1 3" id="KW-0238">DNA-binding</keyword>
<dbReference type="PANTHER" id="PTHR46040:SF3">
    <property type="entry name" value="HIGH MOBILITY GROUP PROTEIN 2"/>
    <property type="match status" value="1"/>
</dbReference>
<dbReference type="Gene3D" id="1.10.150.50">
    <property type="entry name" value="Transcription Factor, Ets-1"/>
    <property type="match status" value="1"/>
</dbReference>
<comment type="caution">
    <text evidence="6">The sequence shown here is derived from an EMBL/GenBank/DDBJ whole genome shotgun (WGS) entry which is preliminary data.</text>
</comment>
<keyword evidence="7" id="KW-1185">Reference proteome</keyword>
<feature type="compositionally biased region" description="Polar residues" evidence="4">
    <location>
        <begin position="1"/>
        <end position="11"/>
    </location>
</feature>
<dbReference type="SMART" id="SM00454">
    <property type="entry name" value="SAM"/>
    <property type="match status" value="1"/>
</dbReference>
<proteinExistence type="predicted"/>
<dbReference type="CDD" id="cd09487">
    <property type="entry name" value="SAM_superfamily"/>
    <property type="match status" value="1"/>
</dbReference>
<accession>A0ABR3AQH9</accession>
<dbReference type="SUPFAM" id="SSF47769">
    <property type="entry name" value="SAM/Pointed domain"/>
    <property type="match status" value="1"/>
</dbReference>
<evidence type="ECO:0000259" key="5">
    <source>
        <dbReference type="PROSITE" id="PS50118"/>
    </source>
</evidence>
<protein>
    <recommendedName>
        <fullName evidence="5">HMG box domain-containing protein</fullName>
    </recommendedName>
</protein>
<organism evidence="6 7">
    <name type="scientific">Phycomyces blakesleeanus</name>
    <dbReference type="NCBI Taxonomy" id="4837"/>
    <lineage>
        <taxon>Eukaryota</taxon>
        <taxon>Fungi</taxon>
        <taxon>Fungi incertae sedis</taxon>
        <taxon>Mucoromycota</taxon>
        <taxon>Mucoromycotina</taxon>
        <taxon>Mucoromycetes</taxon>
        <taxon>Mucorales</taxon>
        <taxon>Phycomycetaceae</taxon>
        <taxon>Phycomyces</taxon>
    </lineage>
</organism>
<dbReference type="PROSITE" id="PS50118">
    <property type="entry name" value="HMG_BOX_2"/>
    <property type="match status" value="1"/>
</dbReference>
<feature type="compositionally biased region" description="Basic residues" evidence="4">
    <location>
        <begin position="180"/>
        <end position="193"/>
    </location>
</feature>
<dbReference type="PANTHER" id="PTHR46040">
    <property type="entry name" value="HIGH MOBILITY GROUP PROTEIN 2"/>
    <property type="match status" value="1"/>
</dbReference>
<evidence type="ECO:0000256" key="3">
    <source>
        <dbReference type="PROSITE-ProRule" id="PRU00267"/>
    </source>
</evidence>
<evidence type="ECO:0000313" key="7">
    <source>
        <dbReference type="Proteomes" id="UP001448207"/>
    </source>
</evidence>
<dbReference type="InterPro" id="IPR051965">
    <property type="entry name" value="ChromReg_NeuronalGeneExpr"/>
</dbReference>
<dbReference type="EMBL" id="JBCLYO010000022">
    <property type="protein sequence ID" value="KAL0079244.1"/>
    <property type="molecule type" value="Genomic_DNA"/>
</dbReference>
<feature type="DNA-binding region" description="HMG box" evidence="3">
    <location>
        <begin position="259"/>
        <end position="325"/>
    </location>
</feature>
<dbReference type="Pfam" id="PF00536">
    <property type="entry name" value="SAM_1"/>
    <property type="match status" value="1"/>
</dbReference>
<evidence type="ECO:0000313" key="6">
    <source>
        <dbReference type="EMBL" id="KAL0079244.1"/>
    </source>
</evidence>
<dbReference type="Pfam" id="PF00505">
    <property type="entry name" value="HMG_box"/>
    <property type="match status" value="1"/>
</dbReference>
<feature type="region of interest" description="Disordered" evidence="4">
    <location>
        <begin position="128"/>
        <end position="242"/>
    </location>
</feature>
<feature type="compositionally biased region" description="Polar residues" evidence="4">
    <location>
        <begin position="131"/>
        <end position="146"/>
    </location>
</feature>
<dbReference type="InterPro" id="IPR036910">
    <property type="entry name" value="HMG_box_dom_sf"/>
</dbReference>
<dbReference type="InterPro" id="IPR001660">
    <property type="entry name" value="SAM"/>
</dbReference>
<dbReference type="Proteomes" id="UP001448207">
    <property type="component" value="Unassembled WGS sequence"/>
</dbReference>